<dbReference type="EC" id="3.5.1.98" evidence="3"/>
<evidence type="ECO:0000313" key="4">
    <source>
        <dbReference type="Proteomes" id="UP000215914"/>
    </source>
</evidence>
<dbReference type="EMBL" id="MNCJ02000330">
    <property type="protein sequence ID" value="KAF5765380.1"/>
    <property type="molecule type" value="Genomic_DNA"/>
</dbReference>
<keyword evidence="2" id="KW-0156">Chromatin regulator</keyword>
<name>A0A9K3E1Z9_HELAN</name>
<gene>
    <name evidence="3" type="ORF">HanXRQr2_Chr15g0703151</name>
</gene>
<dbReference type="InterPro" id="IPR023696">
    <property type="entry name" value="Ureohydrolase_dom_sf"/>
</dbReference>
<reference evidence="3" key="2">
    <citation type="submission" date="2020-06" db="EMBL/GenBank/DDBJ databases">
        <title>Helianthus annuus Genome sequencing and assembly Release 2.</title>
        <authorList>
            <person name="Gouzy J."/>
            <person name="Langlade N."/>
            <person name="Munos S."/>
        </authorList>
    </citation>
    <scope>NUCLEOTIDE SEQUENCE</scope>
    <source>
        <tissue evidence="3">Leaves</tissue>
    </source>
</reference>
<dbReference type="GO" id="GO:0141221">
    <property type="term" value="F:histone deacetylase activity, hydrolytic mechanism"/>
    <property type="evidence" value="ECO:0007669"/>
    <property type="project" value="UniProtKB-EC"/>
</dbReference>
<keyword evidence="4" id="KW-1185">Reference proteome</keyword>
<sequence>MKFSGGKIVMALEGGYNLNSYANSVVACIEVLLDDKPIAESVEGYPFESTWRVIKAVREELSAFWPVLVDKSPEELDSLDNCHDFYSLSRGKIKLRPLPPRKVMRRRGRVLEANVKK</sequence>
<dbReference type="SUPFAM" id="SSF52768">
    <property type="entry name" value="Arginase/deacetylase"/>
    <property type="match status" value="1"/>
</dbReference>
<dbReference type="Gramene" id="mRNA:HanXRQr2_Chr15g0703151">
    <property type="protein sequence ID" value="mRNA:HanXRQr2_Chr15g0703151"/>
    <property type="gene ID" value="HanXRQr2_Chr15g0703151"/>
</dbReference>
<evidence type="ECO:0000256" key="2">
    <source>
        <dbReference type="ARBA" id="ARBA00022853"/>
    </source>
</evidence>
<evidence type="ECO:0000313" key="3">
    <source>
        <dbReference type="EMBL" id="KAF5765380.1"/>
    </source>
</evidence>
<organism evidence="3 4">
    <name type="scientific">Helianthus annuus</name>
    <name type="common">Common sunflower</name>
    <dbReference type="NCBI Taxonomy" id="4232"/>
    <lineage>
        <taxon>Eukaryota</taxon>
        <taxon>Viridiplantae</taxon>
        <taxon>Streptophyta</taxon>
        <taxon>Embryophyta</taxon>
        <taxon>Tracheophyta</taxon>
        <taxon>Spermatophyta</taxon>
        <taxon>Magnoliopsida</taxon>
        <taxon>eudicotyledons</taxon>
        <taxon>Gunneridae</taxon>
        <taxon>Pentapetalae</taxon>
        <taxon>asterids</taxon>
        <taxon>campanulids</taxon>
        <taxon>Asterales</taxon>
        <taxon>Asteraceae</taxon>
        <taxon>Asteroideae</taxon>
        <taxon>Heliantheae alliance</taxon>
        <taxon>Heliantheae</taxon>
        <taxon>Helianthus</taxon>
    </lineage>
</organism>
<dbReference type="PROSITE" id="PS51257">
    <property type="entry name" value="PROKAR_LIPOPROTEIN"/>
    <property type="match status" value="1"/>
</dbReference>
<dbReference type="Proteomes" id="UP000215914">
    <property type="component" value="Unassembled WGS sequence"/>
</dbReference>
<dbReference type="InterPro" id="IPR037138">
    <property type="entry name" value="His_deacetylse_dom_sf"/>
</dbReference>
<keyword evidence="3" id="KW-0378">Hydrolase</keyword>
<comment type="caution">
    <text evidence="3">The sequence shown here is derived from an EMBL/GenBank/DDBJ whole genome shotgun (WGS) entry which is preliminary data.</text>
</comment>
<keyword evidence="1" id="KW-0678">Repressor</keyword>
<reference evidence="3" key="1">
    <citation type="journal article" date="2017" name="Nature">
        <title>The sunflower genome provides insights into oil metabolism, flowering and Asterid evolution.</title>
        <authorList>
            <person name="Badouin H."/>
            <person name="Gouzy J."/>
            <person name="Grassa C.J."/>
            <person name="Murat F."/>
            <person name="Staton S.E."/>
            <person name="Cottret L."/>
            <person name="Lelandais-Briere C."/>
            <person name="Owens G.L."/>
            <person name="Carrere S."/>
            <person name="Mayjonade B."/>
            <person name="Legrand L."/>
            <person name="Gill N."/>
            <person name="Kane N.C."/>
            <person name="Bowers J.E."/>
            <person name="Hubner S."/>
            <person name="Bellec A."/>
            <person name="Berard A."/>
            <person name="Berges H."/>
            <person name="Blanchet N."/>
            <person name="Boniface M.C."/>
            <person name="Brunel D."/>
            <person name="Catrice O."/>
            <person name="Chaidir N."/>
            <person name="Claudel C."/>
            <person name="Donnadieu C."/>
            <person name="Faraut T."/>
            <person name="Fievet G."/>
            <person name="Helmstetter N."/>
            <person name="King M."/>
            <person name="Knapp S.J."/>
            <person name="Lai Z."/>
            <person name="Le Paslier M.C."/>
            <person name="Lippi Y."/>
            <person name="Lorenzon L."/>
            <person name="Mandel J.R."/>
            <person name="Marage G."/>
            <person name="Marchand G."/>
            <person name="Marquand E."/>
            <person name="Bret-Mestries E."/>
            <person name="Morien E."/>
            <person name="Nambeesan S."/>
            <person name="Nguyen T."/>
            <person name="Pegot-Espagnet P."/>
            <person name="Pouilly N."/>
            <person name="Raftis F."/>
            <person name="Sallet E."/>
            <person name="Schiex T."/>
            <person name="Thomas J."/>
            <person name="Vandecasteele C."/>
            <person name="Vares D."/>
            <person name="Vear F."/>
            <person name="Vautrin S."/>
            <person name="Crespi M."/>
            <person name="Mangin B."/>
            <person name="Burke J.M."/>
            <person name="Salse J."/>
            <person name="Munos S."/>
            <person name="Vincourt P."/>
            <person name="Rieseberg L.H."/>
            <person name="Langlade N.B."/>
        </authorList>
    </citation>
    <scope>NUCLEOTIDE SEQUENCE</scope>
    <source>
        <tissue evidence="3">Leaves</tissue>
    </source>
</reference>
<dbReference type="AlphaFoldDB" id="A0A9K3E1Z9"/>
<dbReference type="Gene3D" id="3.40.800.20">
    <property type="entry name" value="Histone deacetylase domain"/>
    <property type="match status" value="1"/>
</dbReference>
<accession>A0A9K3E1Z9</accession>
<protein>
    <submittedName>
        <fullName evidence="3">Histone deacetylase</fullName>
        <ecNumber evidence="3">3.5.1.98</ecNumber>
    </submittedName>
</protein>
<proteinExistence type="predicted"/>
<evidence type="ECO:0000256" key="1">
    <source>
        <dbReference type="ARBA" id="ARBA00022491"/>
    </source>
</evidence>